<keyword evidence="1" id="KW-0732">Signal</keyword>
<evidence type="ECO:0000313" key="2">
    <source>
        <dbReference type="EMBL" id="SEL76077.1"/>
    </source>
</evidence>
<gene>
    <name evidence="2" type="ORF">SAMN05421740_109200</name>
</gene>
<dbReference type="PROSITE" id="PS51257">
    <property type="entry name" value="PROKAR_LIPOPROTEIN"/>
    <property type="match status" value="1"/>
</dbReference>
<dbReference type="EMBL" id="FNZR01000009">
    <property type="protein sequence ID" value="SEL76077.1"/>
    <property type="molecule type" value="Genomic_DNA"/>
</dbReference>
<evidence type="ECO:0000256" key="1">
    <source>
        <dbReference type="SAM" id="SignalP"/>
    </source>
</evidence>
<dbReference type="RefSeq" id="WP_090608099.1">
    <property type="nucleotide sequence ID" value="NZ_FNZR01000009.1"/>
</dbReference>
<organism evidence="2 3">
    <name type="scientific">Parapedobacter koreensis</name>
    <dbReference type="NCBI Taxonomy" id="332977"/>
    <lineage>
        <taxon>Bacteria</taxon>
        <taxon>Pseudomonadati</taxon>
        <taxon>Bacteroidota</taxon>
        <taxon>Sphingobacteriia</taxon>
        <taxon>Sphingobacteriales</taxon>
        <taxon>Sphingobacteriaceae</taxon>
        <taxon>Parapedobacter</taxon>
    </lineage>
</organism>
<feature type="signal peptide" evidence="1">
    <location>
        <begin position="1"/>
        <end position="23"/>
    </location>
</feature>
<evidence type="ECO:0000313" key="3">
    <source>
        <dbReference type="Proteomes" id="UP000198916"/>
    </source>
</evidence>
<reference evidence="3" key="1">
    <citation type="submission" date="2016-10" db="EMBL/GenBank/DDBJ databases">
        <authorList>
            <person name="Varghese N."/>
            <person name="Submissions S."/>
        </authorList>
    </citation>
    <scope>NUCLEOTIDE SEQUENCE [LARGE SCALE GENOMIC DNA]</scope>
    <source>
        <strain evidence="3">Jip14</strain>
    </source>
</reference>
<dbReference type="STRING" id="332977.SAMN05421740_109200"/>
<dbReference type="AlphaFoldDB" id="A0A1H7SX12"/>
<sequence length="185" mass="20440">MKKVLLYSVIPLLALSACQPANDSSSALTAHEHLPDSMIIPVVAGREMVHNYNQKQRGSLQTSTPDSLQTQFVWIALDALEGLIDDAKKVGSDGVRIYFATYGTKEETLSYPEISDHAGMNTLVFVPTIDTVVAGRHIHWDHYIHQFTPQGKWRDLDEKVGVMNRGGICPPPRNCNIEGATLLSK</sequence>
<protein>
    <submittedName>
        <fullName evidence="2">Uncharacterized protein</fullName>
    </submittedName>
</protein>
<proteinExistence type="predicted"/>
<feature type="chain" id="PRO_5011628494" evidence="1">
    <location>
        <begin position="24"/>
        <end position="185"/>
    </location>
</feature>
<accession>A0A1H7SX12</accession>
<dbReference type="Proteomes" id="UP000198916">
    <property type="component" value="Unassembled WGS sequence"/>
</dbReference>
<name>A0A1H7SX12_9SPHI</name>
<dbReference type="OrthoDB" id="662966at2"/>
<keyword evidence="3" id="KW-1185">Reference proteome</keyword>